<dbReference type="KEGG" id="cvc:BKX93_14425"/>
<gene>
    <name evidence="1" type="ORF">BKX93_14425</name>
</gene>
<reference evidence="1 2" key="1">
    <citation type="submission" date="2016-10" db="EMBL/GenBank/DDBJ databases">
        <title>Chromobacterium muskegensis sp. nov., an insecticidal bacterium isolated from Sphagnum bogs.</title>
        <authorList>
            <person name="Sparks M.E."/>
            <person name="Blackburn M.B."/>
            <person name="Gundersen-Rindal D.E."/>
            <person name="Mitchell A."/>
            <person name="Farrar R."/>
            <person name="Kuhar D."/>
        </authorList>
    </citation>
    <scope>NUCLEOTIDE SEQUENCE [LARGE SCALE GENOMIC DNA]</scope>
    <source>
        <strain evidence="1 2">21-1</strain>
    </source>
</reference>
<dbReference type="Proteomes" id="UP000178776">
    <property type="component" value="Chromosome"/>
</dbReference>
<name>A0A1D9LIG5_9NEIS</name>
<dbReference type="GeneID" id="68842400"/>
<dbReference type="STRING" id="1108595.BKX93_14425"/>
<evidence type="ECO:0000313" key="2">
    <source>
        <dbReference type="Proteomes" id="UP000178776"/>
    </source>
</evidence>
<evidence type="ECO:0000313" key="1">
    <source>
        <dbReference type="EMBL" id="AOZ51070.1"/>
    </source>
</evidence>
<dbReference type="EMBL" id="CP017707">
    <property type="protein sequence ID" value="AOZ51070.1"/>
    <property type="molecule type" value="Genomic_DNA"/>
</dbReference>
<organism evidence="1 2">
    <name type="scientific">Chromobacterium vaccinii</name>
    <dbReference type="NCBI Taxonomy" id="1108595"/>
    <lineage>
        <taxon>Bacteria</taxon>
        <taxon>Pseudomonadati</taxon>
        <taxon>Pseudomonadota</taxon>
        <taxon>Betaproteobacteria</taxon>
        <taxon>Neisseriales</taxon>
        <taxon>Chromobacteriaceae</taxon>
        <taxon>Chromobacterium</taxon>
    </lineage>
</organism>
<protein>
    <submittedName>
        <fullName evidence="1">Uncharacterized protein</fullName>
    </submittedName>
</protein>
<dbReference type="RefSeq" id="WP_052717383.1">
    <property type="nucleotide sequence ID" value="NZ_CP017707.1"/>
</dbReference>
<accession>A0A1D9LIG5</accession>
<dbReference type="AlphaFoldDB" id="A0A1D9LIG5"/>
<proteinExistence type="predicted"/>
<sequence>MRMSRSILLALLALSAAPQIHAAACTANANVQTSAKSDADNRAAGGKGGHVGLHMKNAALPLPSSGAQSQIDKSVFENWAAFKQSFDKWSKDTTKPHVNCGTSGGPKDIVDAGLVGVTQGWKCTKAGGNGLCETWQKFTPVKVCFWYYNAPGSGGTAGKWLLNTAYPSLNADCS</sequence>